<feature type="region of interest" description="Disordered" evidence="2">
    <location>
        <begin position="264"/>
        <end position="313"/>
    </location>
</feature>
<organism evidence="4 5">
    <name type="scientific">Aphanomyces stellatus</name>
    <dbReference type="NCBI Taxonomy" id="120398"/>
    <lineage>
        <taxon>Eukaryota</taxon>
        <taxon>Sar</taxon>
        <taxon>Stramenopiles</taxon>
        <taxon>Oomycota</taxon>
        <taxon>Saprolegniomycetes</taxon>
        <taxon>Saprolegniales</taxon>
        <taxon>Verrucalvaceae</taxon>
        <taxon>Aphanomyces</taxon>
    </lineage>
</organism>
<evidence type="ECO:0000256" key="1">
    <source>
        <dbReference type="SAM" id="Coils"/>
    </source>
</evidence>
<dbReference type="Proteomes" id="UP000332933">
    <property type="component" value="Unassembled WGS sequence"/>
</dbReference>
<keyword evidence="5" id="KW-1185">Reference proteome</keyword>
<gene>
    <name evidence="4" type="primary">Aste57867_13930</name>
    <name evidence="3" type="ORF">As57867_013879</name>
    <name evidence="4" type="ORF">ASTE57867_13930</name>
</gene>
<evidence type="ECO:0000313" key="3">
    <source>
        <dbReference type="EMBL" id="KAF0695238.1"/>
    </source>
</evidence>
<evidence type="ECO:0000256" key="2">
    <source>
        <dbReference type="SAM" id="MobiDB-lite"/>
    </source>
</evidence>
<evidence type="ECO:0000313" key="4">
    <source>
        <dbReference type="EMBL" id="VFT90760.1"/>
    </source>
</evidence>
<dbReference type="AlphaFoldDB" id="A0A485KZP9"/>
<sequence length="313" mass="34522">MMTPASSLLHAMVLGSQSQLEHVRDQLASTLEATESPMQKLFAAQQRHAKAQDELDETLAKYNALQWASCSFGLLCGQMQVVQTLSNVVFSSQRAAGVFRVQVHLAEGVKLPMTLWLQNKRSKAQWECTVRDIKDHAPQTADYVFPSSLVVSTLQAALTAKAARETATEFDVDFYTTDEPKDAKLVLKMCVFAQLLCVFEFPMTATTVTSTAALEGKVEEMEGKIDSLEATLRSLQETVAALNDRPPPPPVPAPHHQLVVRPVWLNGRDPSPSPSPPPRQQYSRRNFKRRLSGNDHFGGGGGSGWIEDEDGLY</sequence>
<name>A0A485KZP9_9STRA</name>
<dbReference type="EMBL" id="VJMH01005494">
    <property type="protein sequence ID" value="KAF0695238.1"/>
    <property type="molecule type" value="Genomic_DNA"/>
</dbReference>
<protein>
    <submittedName>
        <fullName evidence="4">Aste57867_13930 protein</fullName>
    </submittedName>
</protein>
<feature type="coiled-coil region" evidence="1">
    <location>
        <begin position="211"/>
        <end position="245"/>
    </location>
</feature>
<accession>A0A485KZP9</accession>
<evidence type="ECO:0000313" key="5">
    <source>
        <dbReference type="Proteomes" id="UP000332933"/>
    </source>
</evidence>
<keyword evidence="1" id="KW-0175">Coiled coil</keyword>
<reference evidence="3" key="2">
    <citation type="submission" date="2019-06" db="EMBL/GenBank/DDBJ databases">
        <title>Genomics analysis of Aphanomyces spp. identifies a new class of oomycete effector associated with host adaptation.</title>
        <authorList>
            <person name="Gaulin E."/>
        </authorList>
    </citation>
    <scope>NUCLEOTIDE SEQUENCE</scope>
    <source>
        <strain evidence="3">CBS 578.67</strain>
    </source>
</reference>
<reference evidence="4 5" key="1">
    <citation type="submission" date="2019-03" db="EMBL/GenBank/DDBJ databases">
        <authorList>
            <person name="Gaulin E."/>
            <person name="Dumas B."/>
        </authorList>
    </citation>
    <scope>NUCLEOTIDE SEQUENCE [LARGE SCALE GENOMIC DNA]</scope>
    <source>
        <strain evidence="4">CBS 568.67</strain>
    </source>
</reference>
<dbReference type="EMBL" id="CAADRA010005515">
    <property type="protein sequence ID" value="VFT90760.1"/>
    <property type="molecule type" value="Genomic_DNA"/>
</dbReference>
<proteinExistence type="predicted"/>